<evidence type="ECO:0000313" key="3">
    <source>
        <dbReference type="Proteomes" id="UP001329825"/>
    </source>
</evidence>
<proteinExistence type="predicted"/>
<evidence type="ECO:0000313" key="2">
    <source>
        <dbReference type="EMBL" id="WRT63201.1"/>
    </source>
</evidence>
<dbReference type="RefSeq" id="XP_062787941.1">
    <property type="nucleotide sequence ID" value="XM_062931890.1"/>
</dbReference>
<organism evidence="2 3">
    <name type="scientific">Kwoniella shivajii</name>
    <dbReference type="NCBI Taxonomy" id="564305"/>
    <lineage>
        <taxon>Eukaryota</taxon>
        <taxon>Fungi</taxon>
        <taxon>Dikarya</taxon>
        <taxon>Basidiomycota</taxon>
        <taxon>Agaricomycotina</taxon>
        <taxon>Tremellomycetes</taxon>
        <taxon>Tremellales</taxon>
        <taxon>Cryptococcaceae</taxon>
        <taxon>Kwoniella</taxon>
    </lineage>
</organism>
<feature type="chain" id="PRO_5047550110" evidence="1">
    <location>
        <begin position="24"/>
        <end position="248"/>
    </location>
</feature>
<dbReference type="EMBL" id="CP141881">
    <property type="protein sequence ID" value="WRT63201.1"/>
    <property type="molecule type" value="Genomic_DNA"/>
</dbReference>
<dbReference type="Proteomes" id="UP001329825">
    <property type="component" value="Chromosome 1"/>
</dbReference>
<reference evidence="2 3" key="1">
    <citation type="submission" date="2024-01" db="EMBL/GenBank/DDBJ databases">
        <title>Comparative genomics of Cryptococcus and Kwoniella reveals pathogenesis evolution and contrasting modes of karyotype evolution via chromosome fusion or intercentromeric recombination.</title>
        <authorList>
            <person name="Coelho M.A."/>
            <person name="David-Palma M."/>
            <person name="Shea T."/>
            <person name="Bowers K."/>
            <person name="McGinley-Smith S."/>
            <person name="Mohammad A.W."/>
            <person name="Gnirke A."/>
            <person name="Yurkov A.M."/>
            <person name="Nowrousian M."/>
            <person name="Sun S."/>
            <person name="Cuomo C.A."/>
            <person name="Heitman J."/>
        </authorList>
    </citation>
    <scope>NUCLEOTIDE SEQUENCE [LARGE SCALE GENOMIC DNA]</scope>
    <source>
        <strain evidence="2">CBS 11374</strain>
    </source>
</reference>
<accession>A0ABZ1CR94</accession>
<sequence>MFASMTIIKALLVIASTTIVAMGAPQKRFGGPLADQFWEEHPSTEDVKSGDSSWIEASICSILERNRAEIEGHIKFDGDWRAIREASCTVFELDQHNVFTYTTGWTEDLKSNWWVHTVRNAIWKQSDAVPGGWATENFLLIDSETHAKADTGLWKITGRESKLETENLGFDTLRDLFLKAENTPMVIKSKKDGLKKLSKSRFYGIKKMVQNDIYCEVTLFDPKGGKGHTLTYDLQWFQSDVAEVGYLL</sequence>
<protein>
    <submittedName>
        <fullName evidence="2">Uncharacterized protein</fullName>
    </submittedName>
</protein>
<keyword evidence="3" id="KW-1185">Reference proteome</keyword>
<gene>
    <name evidence="2" type="ORF">IL334_000104</name>
</gene>
<feature type="signal peptide" evidence="1">
    <location>
        <begin position="1"/>
        <end position="23"/>
    </location>
</feature>
<keyword evidence="1" id="KW-0732">Signal</keyword>
<evidence type="ECO:0000256" key="1">
    <source>
        <dbReference type="SAM" id="SignalP"/>
    </source>
</evidence>
<name>A0ABZ1CR94_9TREE</name>
<dbReference type="GeneID" id="87952235"/>